<dbReference type="Pfam" id="PF00583">
    <property type="entry name" value="Acetyltransf_1"/>
    <property type="match status" value="1"/>
</dbReference>
<dbReference type="RefSeq" id="WP_216520839.1">
    <property type="nucleotide sequence ID" value="NZ_JAHLPM010000012.1"/>
</dbReference>
<dbReference type="InterPro" id="IPR050276">
    <property type="entry name" value="MshD_Acetyltransferase"/>
</dbReference>
<dbReference type="PROSITE" id="PS51186">
    <property type="entry name" value="GNAT"/>
    <property type="match status" value="1"/>
</dbReference>
<comment type="caution">
    <text evidence="2">The sequence shown here is derived from an EMBL/GenBank/DDBJ whole genome shotgun (WGS) entry which is preliminary data.</text>
</comment>
<dbReference type="EMBL" id="JAHLPM010000012">
    <property type="protein sequence ID" value="MBU5439135.1"/>
    <property type="molecule type" value="Genomic_DNA"/>
</dbReference>
<dbReference type="CDD" id="cd04301">
    <property type="entry name" value="NAT_SF"/>
    <property type="match status" value="1"/>
</dbReference>
<evidence type="ECO:0000313" key="3">
    <source>
        <dbReference type="Proteomes" id="UP000749471"/>
    </source>
</evidence>
<proteinExistence type="predicted"/>
<dbReference type="InterPro" id="IPR000182">
    <property type="entry name" value="GNAT_dom"/>
</dbReference>
<keyword evidence="3" id="KW-1185">Reference proteome</keyword>
<organism evidence="2 3">
    <name type="scientific">Tissierella simiarum</name>
    <dbReference type="NCBI Taxonomy" id="2841534"/>
    <lineage>
        <taxon>Bacteria</taxon>
        <taxon>Bacillati</taxon>
        <taxon>Bacillota</taxon>
        <taxon>Tissierellia</taxon>
        <taxon>Tissierellales</taxon>
        <taxon>Tissierellaceae</taxon>
        <taxon>Tissierella</taxon>
    </lineage>
</organism>
<feature type="domain" description="N-acetyltransferase" evidence="1">
    <location>
        <begin position="2"/>
        <end position="160"/>
    </location>
</feature>
<gene>
    <name evidence="2" type="ORF">KQI42_14025</name>
</gene>
<dbReference type="PANTHER" id="PTHR43617">
    <property type="entry name" value="L-AMINO ACID N-ACETYLTRANSFERASE"/>
    <property type="match status" value="1"/>
</dbReference>
<protein>
    <submittedName>
        <fullName evidence="2">GNAT family N-acetyltransferase</fullName>
    </submittedName>
</protein>
<reference evidence="2 3" key="1">
    <citation type="submission" date="2021-06" db="EMBL/GenBank/DDBJ databases">
        <authorList>
            <person name="Sun Q."/>
            <person name="Li D."/>
        </authorList>
    </citation>
    <scope>NUCLEOTIDE SEQUENCE [LARGE SCALE GENOMIC DNA]</scope>
    <source>
        <strain evidence="2 3">MSJ-40</strain>
    </source>
</reference>
<accession>A0ABS6E9R3</accession>
<evidence type="ECO:0000259" key="1">
    <source>
        <dbReference type="PROSITE" id="PS51186"/>
    </source>
</evidence>
<dbReference type="Proteomes" id="UP000749471">
    <property type="component" value="Unassembled WGS sequence"/>
</dbReference>
<evidence type="ECO:0000313" key="2">
    <source>
        <dbReference type="EMBL" id="MBU5439135.1"/>
    </source>
</evidence>
<name>A0ABS6E9R3_9FIRM</name>
<dbReference type="PANTHER" id="PTHR43617:SF2">
    <property type="entry name" value="UPF0039 PROTEIN SLL0451"/>
    <property type="match status" value="1"/>
</dbReference>
<sequence length="160" mass="18432">MIELRKITWDNWEECINLKVTEEQDNFIASNIYSMAQSYVALLNDELPPMTYAIYNDDIMIGFVMLYHETSEENEYGDEECYGVCRFMIDKRYQGKGYGKEAFAKSLELIKTFPQGEASAVYISYYPQNIVAKNLYATFGFVETGAVNDDGELIAKLNLR</sequence>